<gene>
    <name evidence="1" type="ORF">E2C01_083971</name>
</gene>
<evidence type="ECO:0000313" key="2">
    <source>
        <dbReference type="Proteomes" id="UP000324222"/>
    </source>
</evidence>
<organism evidence="1 2">
    <name type="scientific">Portunus trituberculatus</name>
    <name type="common">Swimming crab</name>
    <name type="synonym">Neptunus trituberculatus</name>
    <dbReference type="NCBI Taxonomy" id="210409"/>
    <lineage>
        <taxon>Eukaryota</taxon>
        <taxon>Metazoa</taxon>
        <taxon>Ecdysozoa</taxon>
        <taxon>Arthropoda</taxon>
        <taxon>Crustacea</taxon>
        <taxon>Multicrustacea</taxon>
        <taxon>Malacostraca</taxon>
        <taxon>Eumalacostraca</taxon>
        <taxon>Eucarida</taxon>
        <taxon>Decapoda</taxon>
        <taxon>Pleocyemata</taxon>
        <taxon>Brachyura</taxon>
        <taxon>Eubrachyura</taxon>
        <taxon>Portunoidea</taxon>
        <taxon>Portunidae</taxon>
        <taxon>Portuninae</taxon>
        <taxon>Portunus</taxon>
    </lineage>
</organism>
<sequence>MCSPHASLKTSLSHSFISSSALRRIRAK</sequence>
<dbReference type="EMBL" id="VSRR010079739">
    <property type="protein sequence ID" value="MPC89043.1"/>
    <property type="molecule type" value="Genomic_DNA"/>
</dbReference>
<reference evidence="1 2" key="1">
    <citation type="submission" date="2019-05" db="EMBL/GenBank/DDBJ databases">
        <title>Another draft genome of Portunus trituberculatus and its Hox gene families provides insights of decapod evolution.</title>
        <authorList>
            <person name="Jeong J.-H."/>
            <person name="Song I."/>
            <person name="Kim S."/>
            <person name="Choi T."/>
            <person name="Kim D."/>
            <person name="Ryu S."/>
            <person name="Kim W."/>
        </authorList>
    </citation>
    <scope>NUCLEOTIDE SEQUENCE [LARGE SCALE GENOMIC DNA]</scope>
    <source>
        <tissue evidence="1">Muscle</tissue>
    </source>
</reference>
<proteinExistence type="predicted"/>
<accession>A0A5B7J3M4</accession>
<name>A0A5B7J3M4_PORTR</name>
<protein>
    <submittedName>
        <fullName evidence="1">Uncharacterized protein</fullName>
    </submittedName>
</protein>
<evidence type="ECO:0000313" key="1">
    <source>
        <dbReference type="EMBL" id="MPC89043.1"/>
    </source>
</evidence>
<comment type="caution">
    <text evidence="1">The sequence shown here is derived from an EMBL/GenBank/DDBJ whole genome shotgun (WGS) entry which is preliminary data.</text>
</comment>
<dbReference type="AlphaFoldDB" id="A0A5B7J3M4"/>
<dbReference type="Proteomes" id="UP000324222">
    <property type="component" value="Unassembled WGS sequence"/>
</dbReference>
<keyword evidence="2" id="KW-1185">Reference proteome</keyword>